<sequence>MSGLSINKFTIVKIRLLRVLYACATGTKVLYLALLLYREHNNRLLHTTGKVDTAGSHSYS</sequence>
<feature type="transmembrane region" description="Helical" evidence="1">
    <location>
        <begin position="19"/>
        <end position="37"/>
    </location>
</feature>
<protein>
    <submittedName>
        <fullName evidence="2">Uncharacterized protein</fullName>
    </submittedName>
</protein>
<name>A0A9P4S8X4_9PEZI</name>
<keyword evidence="3" id="KW-1185">Reference proteome</keyword>
<evidence type="ECO:0000256" key="1">
    <source>
        <dbReference type="SAM" id="Phobius"/>
    </source>
</evidence>
<evidence type="ECO:0000313" key="2">
    <source>
        <dbReference type="EMBL" id="KAF2837228.1"/>
    </source>
</evidence>
<comment type="caution">
    <text evidence="2">The sequence shown here is derived from an EMBL/GenBank/DDBJ whole genome shotgun (WGS) entry which is preliminary data.</text>
</comment>
<dbReference type="EMBL" id="MU006100">
    <property type="protein sequence ID" value="KAF2837228.1"/>
    <property type="molecule type" value="Genomic_DNA"/>
</dbReference>
<keyword evidence="1" id="KW-0812">Transmembrane</keyword>
<accession>A0A9P4S8X4</accession>
<proteinExistence type="predicted"/>
<keyword evidence="1" id="KW-1133">Transmembrane helix</keyword>
<dbReference type="AlphaFoldDB" id="A0A9P4S8X4"/>
<dbReference type="Proteomes" id="UP000799429">
    <property type="component" value="Unassembled WGS sequence"/>
</dbReference>
<evidence type="ECO:0000313" key="3">
    <source>
        <dbReference type="Proteomes" id="UP000799429"/>
    </source>
</evidence>
<reference evidence="2" key="1">
    <citation type="journal article" date="2020" name="Stud. Mycol.">
        <title>101 Dothideomycetes genomes: a test case for predicting lifestyles and emergence of pathogens.</title>
        <authorList>
            <person name="Haridas S."/>
            <person name="Albert R."/>
            <person name="Binder M."/>
            <person name="Bloem J."/>
            <person name="Labutti K."/>
            <person name="Salamov A."/>
            <person name="Andreopoulos B."/>
            <person name="Baker S."/>
            <person name="Barry K."/>
            <person name="Bills G."/>
            <person name="Bluhm B."/>
            <person name="Cannon C."/>
            <person name="Castanera R."/>
            <person name="Culley D."/>
            <person name="Daum C."/>
            <person name="Ezra D."/>
            <person name="Gonzalez J."/>
            <person name="Henrissat B."/>
            <person name="Kuo A."/>
            <person name="Liang C."/>
            <person name="Lipzen A."/>
            <person name="Lutzoni F."/>
            <person name="Magnuson J."/>
            <person name="Mondo S."/>
            <person name="Nolan M."/>
            <person name="Ohm R."/>
            <person name="Pangilinan J."/>
            <person name="Park H.-J."/>
            <person name="Ramirez L."/>
            <person name="Alfaro M."/>
            <person name="Sun H."/>
            <person name="Tritt A."/>
            <person name="Yoshinaga Y."/>
            <person name="Zwiers L.-H."/>
            <person name="Turgeon B."/>
            <person name="Goodwin S."/>
            <person name="Spatafora J."/>
            <person name="Crous P."/>
            <person name="Grigoriev I."/>
        </authorList>
    </citation>
    <scope>NUCLEOTIDE SEQUENCE</scope>
    <source>
        <strain evidence="2">CBS 101060</strain>
    </source>
</reference>
<gene>
    <name evidence="2" type="ORF">M501DRAFT_995778</name>
</gene>
<organism evidence="2 3">
    <name type="scientific">Patellaria atrata CBS 101060</name>
    <dbReference type="NCBI Taxonomy" id="1346257"/>
    <lineage>
        <taxon>Eukaryota</taxon>
        <taxon>Fungi</taxon>
        <taxon>Dikarya</taxon>
        <taxon>Ascomycota</taxon>
        <taxon>Pezizomycotina</taxon>
        <taxon>Dothideomycetes</taxon>
        <taxon>Dothideomycetes incertae sedis</taxon>
        <taxon>Patellariales</taxon>
        <taxon>Patellariaceae</taxon>
        <taxon>Patellaria</taxon>
    </lineage>
</organism>
<keyword evidence="1" id="KW-0472">Membrane</keyword>